<evidence type="ECO:0000313" key="14">
    <source>
        <dbReference type="EMBL" id="SFP07638.1"/>
    </source>
</evidence>
<dbReference type="AlphaFoldDB" id="A0A1I5MDE6"/>
<feature type="binding site" evidence="12">
    <location>
        <position position="429"/>
    </location>
    <ligand>
        <name>K(+)</name>
        <dbReference type="ChEBI" id="CHEBI:29103"/>
    </ligand>
</feature>
<dbReference type="Pfam" id="PF02386">
    <property type="entry name" value="TrkH"/>
    <property type="match status" value="1"/>
</dbReference>
<evidence type="ECO:0000256" key="10">
    <source>
        <dbReference type="ARBA" id="ARBA00023065"/>
    </source>
</evidence>
<dbReference type="InterPro" id="IPR004772">
    <property type="entry name" value="TrkH"/>
</dbReference>
<dbReference type="InterPro" id="IPR003445">
    <property type="entry name" value="Cat_transpt"/>
</dbReference>
<accession>A0A1I5MDE6</accession>
<dbReference type="PANTHER" id="PTHR32024">
    <property type="entry name" value="TRK SYSTEM POTASSIUM UPTAKE PROTEIN TRKG-RELATED"/>
    <property type="match status" value="1"/>
</dbReference>
<keyword evidence="9 13" id="KW-1133">Transmembrane helix</keyword>
<organism evidence="14 15">
    <name type="scientific">Hydrogenimonas thermophila</name>
    <dbReference type="NCBI Taxonomy" id="223786"/>
    <lineage>
        <taxon>Bacteria</taxon>
        <taxon>Pseudomonadati</taxon>
        <taxon>Campylobacterota</taxon>
        <taxon>Epsilonproteobacteria</taxon>
        <taxon>Campylobacterales</taxon>
        <taxon>Hydrogenimonadaceae</taxon>
        <taxon>Hydrogenimonas</taxon>
    </lineage>
</organism>
<dbReference type="Proteomes" id="UP000199227">
    <property type="component" value="Unassembled WGS sequence"/>
</dbReference>
<dbReference type="STRING" id="223786.SAMN05216234_105126"/>
<evidence type="ECO:0000256" key="7">
    <source>
        <dbReference type="ARBA" id="ARBA00022692"/>
    </source>
</evidence>
<evidence type="ECO:0000313" key="15">
    <source>
        <dbReference type="Proteomes" id="UP000199227"/>
    </source>
</evidence>
<feature type="binding site" evidence="12">
    <location>
        <position position="218"/>
    </location>
    <ligand>
        <name>K(+)</name>
        <dbReference type="ChEBI" id="CHEBI:29103"/>
    </ligand>
</feature>
<dbReference type="GO" id="GO:0005886">
    <property type="term" value="C:plasma membrane"/>
    <property type="evidence" value="ECO:0007669"/>
    <property type="project" value="UniProtKB-SubCell"/>
</dbReference>
<dbReference type="PIRSF" id="PIRSF006247">
    <property type="entry name" value="TrkH"/>
    <property type="match status" value="1"/>
</dbReference>
<feature type="binding site" evidence="12">
    <location>
        <position position="109"/>
    </location>
    <ligand>
        <name>K(+)</name>
        <dbReference type="ChEBI" id="CHEBI:29103"/>
    </ligand>
</feature>
<feature type="transmembrane region" description="Helical" evidence="13">
    <location>
        <begin position="180"/>
        <end position="200"/>
    </location>
</feature>
<feature type="transmembrane region" description="Helical" evidence="13">
    <location>
        <begin position="326"/>
        <end position="348"/>
    </location>
</feature>
<feature type="transmembrane region" description="Helical" evidence="13">
    <location>
        <begin position="387"/>
        <end position="411"/>
    </location>
</feature>
<feature type="transmembrane region" description="Helical" evidence="13">
    <location>
        <begin position="235"/>
        <end position="258"/>
    </location>
</feature>
<dbReference type="PANTHER" id="PTHR32024:SF2">
    <property type="entry name" value="TRK SYSTEM POTASSIUM UPTAKE PROTEIN TRKG-RELATED"/>
    <property type="match status" value="1"/>
</dbReference>
<evidence type="ECO:0000256" key="3">
    <source>
        <dbReference type="ARBA" id="ARBA00022448"/>
    </source>
</evidence>
<feature type="transmembrane region" description="Helical" evidence="13">
    <location>
        <begin position="270"/>
        <end position="290"/>
    </location>
</feature>
<evidence type="ECO:0000256" key="12">
    <source>
        <dbReference type="PIRSR" id="PIRSR006247-1"/>
    </source>
</evidence>
<evidence type="ECO:0000256" key="4">
    <source>
        <dbReference type="ARBA" id="ARBA00022475"/>
    </source>
</evidence>
<name>A0A1I5MDE6_9BACT</name>
<keyword evidence="8 12" id="KW-0630">Potassium</keyword>
<feature type="transmembrane region" description="Helical" evidence="13">
    <location>
        <begin position="452"/>
        <end position="472"/>
    </location>
</feature>
<feature type="transmembrane region" description="Helical" evidence="13">
    <location>
        <begin position="68"/>
        <end position="89"/>
    </location>
</feature>
<evidence type="ECO:0000256" key="11">
    <source>
        <dbReference type="ARBA" id="ARBA00023136"/>
    </source>
</evidence>
<evidence type="ECO:0000256" key="6">
    <source>
        <dbReference type="ARBA" id="ARBA00022538"/>
    </source>
</evidence>
<evidence type="ECO:0000256" key="13">
    <source>
        <dbReference type="SAM" id="Phobius"/>
    </source>
</evidence>
<keyword evidence="5" id="KW-0997">Cell inner membrane</keyword>
<feature type="transmembrane region" description="Helical" evidence="13">
    <location>
        <begin position="37"/>
        <end position="56"/>
    </location>
</feature>
<dbReference type="GO" id="GO:0015379">
    <property type="term" value="F:potassium:chloride symporter activity"/>
    <property type="evidence" value="ECO:0007669"/>
    <property type="project" value="InterPro"/>
</dbReference>
<comment type="similarity">
    <text evidence="2">Belongs to the TrkH potassium transport family.</text>
</comment>
<keyword evidence="7 13" id="KW-0812">Transmembrane</keyword>
<proteinExistence type="inferred from homology"/>
<feature type="binding site" evidence="12">
    <location>
        <position position="312"/>
    </location>
    <ligand>
        <name>K(+)</name>
        <dbReference type="ChEBI" id="CHEBI:29103"/>
    </ligand>
</feature>
<reference evidence="14 15" key="1">
    <citation type="submission" date="2016-10" db="EMBL/GenBank/DDBJ databases">
        <authorList>
            <person name="de Groot N.N."/>
        </authorList>
    </citation>
    <scope>NUCLEOTIDE SEQUENCE [LARGE SCALE GENOMIC DNA]</scope>
    <source>
        <strain evidence="14 15">EP1-55-1</strain>
    </source>
</reference>
<feature type="binding site" evidence="12">
    <location>
        <position position="313"/>
    </location>
    <ligand>
        <name>K(+)</name>
        <dbReference type="ChEBI" id="CHEBI:29103"/>
    </ligand>
</feature>
<feature type="binding site" evidence="12">
    <location>
        <position position="108"/>
    </location>
    <ligand>
        <name>K(+)</name>
        <dbReference type="ChEBI" id="CHEBI:29103"/>
    </ligand>
</feature>
<sequence length="480" mass="53783">MDYKSIFKLVSFIGITLGIFFLSDILIGVIYKESFNTFMIFDFIFIFINLIILITLRNHTITLKIRESILTVNILWILLGVAGAIPLLLYTHVSFASAFFEAISGFTTTGATIYQDIESLPHMILFHRSLMHWLGGMGVIVLGIGLLSVINPTGSLSLFKAESTGIQMEKLTPKIKDTALSLWVVYILFTLTDTLLLKFFGMNWFDAINHAFSTISTGGFSTKNSSLGSFNNDGIIWTTTFFMILSGINFLAHLKFFYKDNSGYKSEEVQWYLLMFFILGATLTIVHTKIWGDTIYDASKHAFFTIASVMTTTGFATVDYGKWSQFAIAIIFIAMLIGGNAGSTAGGIKVVRHVIIFKTLFAEFKRILHPNALISIYIDKQNLKERVLSTTFGFFFLFTMTVVFLSIYIYARGFDTMTSISGAIAIVGNIGPGFSHVGPAENFSFFSDIDKLVFSFGMIVGRLECFTVFILFSKAFWKKF</sequence>
<evidence type="ECO:0000256" key="9">
    <source>
        <dbReference type="ARBA" id="ARBA00022989"/>
    </source>
</evidence>
<gene>
    <name evidence="14" type="ORF">SAMN05216234_105126</name>
</gene>
<keyword evidence="3" id="KW-0813">Transport</keyword>
<dbReference type="OrthoDB" id="9810952at2"/>
<evidence type="ECO:0000256" key="1">
    <source>
        <dbReference type="ARBA" id="ARBA00004429"/>
    </source>
</evidence>
<evidence type="ECO:0000256" key="2">
    <source>
        <dbReference type="ARBA" id="ARBA00009137"/>
    </source>
</evidence>
<feature type="transmembrane region" description="Helical" evidence="13">
    <location>
        <begin position="12"/>
        <end position="31"/>
    </location>
</feature>
<keyword evidence="4" id="KW-1003">Cell membrane</keyword>
<dbReference type="EMBL" id="FOXB01000005">
    <property type="protein sequence ID" value="SFP07638.1"/>
    <property type="molecule type" value="Genomic_DNA"/>
</dbReference>
<dbReference type="GO" id="GO:0046872">
    <property type="term" value="F:metal ion binding"/>
    <property type="evidence" value="ECO:0007669"/>
    <property type="project" value="UniProtKB-KW"/>
</dbReference>
<evidence type="ECO:0000256" key="5">
    <source>
        <dbReference type="ARBA" id="ARBA00022519"/>
    </source>
</evidence>
<evidence type="ECO:0000256" key="8">
    <source>
        <dbReference type="ARBA" id="ARBA00022958"/>
    </source>
</evidence>
<dbReference type="RefSeq" id="WP_092911144.1">
    <property type="nucleotide sequence ID" value="NZ_FOXB01000005.1"/>
</dbReference>
<keyword evidence="6" id="KW-0633">Potassium transport</keyword>
<protein>
    <submittedName>
        <fullName evidence="14">Trk system potassium uptake protein TrkH</fullName>
    </submittedName>
</protein>
<keyword evidence="15" id="KW-1185">Reference proteome</keyword>
<keyword evidence="10" id="KW-0406">Ion transport</keyword>
<keyword evidence="11 13" id="KW-0472">Membrane</keyword>
<comment type="subcellular location">
    <subcellularLocation>
        <location evidence="1">Cell inner membrane</location>
        <topology evidence="1">Multi-pass membrane protein</topology>
    </subcellularLocation>
</comment>
<feature type="transmembrane region" description="Helical" evidence="13">
    <location>
        <begin position="130"/>
        <end position="150"/>
    </location>
</feature>
<keyword evidence="12" id="KW-0479">Metal-binding</keyword>